<reference evidence="6" key="1">
    <citation type="submission" date="2017-06" db="EMBL/GenBank/DDBJ databases">
        <authorList>
            <person name="Varghese N."/>
            <person name="Submissions S."/>
        </authorList>
    </citation>
    <scope>NUCLEOTIDE SEQUENCE [LARGE SCALE GENOMIC DNA]</scope>
    <source>
        <strain evidence="6">DSM 44485</strain>
    </source>
</reference>
<dbReference type="Pfam" id="PF01212">
    <property type="entry name" value="Beta_elim_lyase"/>
    <property type="match status" value="1"/>
</dbReference>
<feature type="domain" description="Aromatic amino acid beta-eliminating lyase/threonine aldolase" evidence="4">
    <location>
        <begin position="12"/>
        <end position="303"/>
    </location>
</feature>
<dbReference type="GO" id="GO:0006520">
    <property type="term" value="P:amino acid metabolic process"/>
    <property type="evidence" value="ECO:0007669"/>
    <property type="project" value="InterPro"/>
</dbReference>
<dbReference type="Proteomes" id="UP000198420">
    <property type="component" value="Unassembled WGS sequence"/>
</dbReference>
<dbReference type="AlphaFoldDB" id="A0A238VQ86"/>
<sequence>MADGRPLPPRRDFSSDNASGAHPEVLAMVAAANIGHAPSYGADAWTARAEDLLSARFGAGGQTFLVFNGTGANVSALATVLRPYQAVVCSADAHLHTDECGAPARFTGSTVIPVPAERGLLTPERLEAALPPGRRGEHQVVPAVLSLTNASELGTVYGPEQVAELAAWAHRRGLLVHMDGARLANAAVSAGSSLAEVSTAAGVDVLSFGGTKNGLLFGEAVVFAGTAGGIAAARHYRHTRKQATQLASKMRFLSAQFVALLSDGLWHRNALAANTAASRLAAGLGSVPGIEVVHPVQANTVFATLPPPVTARLADEFSFHTWDPAAGTVRFVCSFDTGTTDIDPLVTTARTLMNA</sequence>
<dbReference type="Gene3D" id="3.40.640.10">
    <property type="entry name" value="Type I PLP-dependent aspartate aminotransferase-like (Major domain)"/>
    <property type="match status" value="1"/>
</dbReference>
<comment type="cofactor">
    <cofactor evidence="1">
        <name>pyridoxal 5'-phosphate</name>
        <dbReference type="ChEBI" id="CHEBI:597326"/>
    </cofactor>
</comment>
<name>A0A238VQ86_9ACTN</name>
<dbReference type="SUPFAM" id="SSF53383">
    <property type="entry name" value="PLP-dependent transferases"/>
    <property type="match status" value="1"/>
</dbReference>
<dbReference type="EMBL" id="FZNP01000002">
    <property type="protein sequence ID" value="SNR35649.1"/>
    <property type="molecule type" value="Genomic_DNA"/>
</dbReference>
<dbReference type="InterPro" id="IPR015424">
    <property type="entry name" value="PyrdxlP-dep_Trfase"/>
</dbReference>
<dbReference type="Gene3D" id="3.90.1150.10">
    <property type="entry name" value="Aspartate Aminotransferase, domain 1"/>
    <property type="match status" value="1"/>
</dbReference>
<dbReference type="InterPro" id="IPR001597">
    <property type="entry name" value="ArAA_b-elim_lyase/Thr_aldolase"/>
</dbReference>
<organism evidence="5 6">
    <name type="scientific">Actinomadura mexicana</name>
    <dbReference type="NCBI Taxonomy" id="134959"/>
    <lineage>
        <taxon>Bacteria</taxon>
        <taxon>Bacillati</taxon>
        <taxon>Actinomycetota</taxon>
        <taxon>Actinomycetes</taxon>
        <taxon>Streptosporangiales</taxon>
        <taxon>Thermomonosporaceae</taxon>
        <taxon>Actinomadura</taxon>
    </lineage>
</organism>
<evidence type="ECO:0000259" key="4">
    <source>
        <dbReference type="Pfam" id="PF01212"/>
    </source>
</evidence>
<dbReference type="OrthoDB" id="9774495at2"/>
<evidence type="ECO:0000256" key="2">
    <source>
        <dbReference type="ARBA" id="ARBA00006966"/>
    </source>
</evidence>
<evidence type="ECO:0000313" key="6">
    <source>
        <dbReference type="Proteomes" id="UP000198420"/>
    </source>
</evidence>
<accession>A0A238VQ86</accession>
<dbReference type="InterPro" id="IPR015421">
    <property type="entry name" value="PyrdxlP-dep_Trfase_major"/>
</dbReference>
<evidence type="ECO:0000256" key="3">
    <source>
        <dbReference type="ARBA" id="ARBA00022898"/>
    </source>
</evidence>
<dbReference type="PANTHER" id="PTHR48097">
    <property type="entry name" value="L-THREONINE ALDOLASE-RELATED"/>
    <property type="match status" value="1"/>
</dbReference>
<gene>
    <name evidence="5" type="ORF">SAMN06265355_10295</name>
</gene>
<evidence type="ECO:0000256" key="1">
    <source>
        <dbReference type="ARBA" id="ARBA00001933"/>
    </source>
</evidence>
<dbReference type="InterPro" id="IPR015422">
    <property type="entry name" value="PyrdxlP-dep_Trfase_small"/>
</dbReference>
<keyword evidence="6" id="KW-1185">Reference proteome</keyword>
<dbReference type="GO" id="GO:0016829">
    <property type="term" value="F:lyase activity"/>
    <property type="evidence" value="ECO:0007669"/>
    <property type="project" value="InterPro"/>
</dbReference>
<protein>
    <submittedName>
        <fullName evidence="5">L-threonine aldolase</fullName>
    </submittedName>
</protein>
<dbReference type="PANTHER" id="PTHR48097:SF5">
    <property type="entry name" value="LOW SPECIFICITY L-THREONINE ALDOLASE"/>
    <property type="match status" value="1"/>
</dbReference>
<keyword evidence="3" id="KW-0663">Pyridoxal phosphate</keyword>
<comment type="similarity">
    <text evidence="2">Belongs to the threonine aldolase family.</text>
</comment>
<dbReference type="RefSeq" id="WP_089310412.1">
    <property type="nucleotide sequence ID" value="NZ_FZNP01000002.1"/>
</dbReference>
<proteinExistence type="inferred from homology"/>
<evidence type="ECO:0000313" key="5">
    <source>
        <dbReference type="EMBL" id="SNR35649.1"/>
    </source>
</evidence>